<dbReference type="AlphaFoldDB" id="A0A6G1KHV7"/>
<evidence type="ECO:0000313" key="1">
    <source>
        <dbReference type="EMBL" id="KAF2712213.1"/>
    </source>
</evidence>
<gene>
    <name evidence="1" type="ORF">K504DRAFT_197728</name>
</gene>
<name>A0A6G1KHV7_9PLEO</name>
<evidence type="ECO:0000313" key="2">
    <source>
        <dbReference type="Proteomes" id="UP000799428"/>
    </source>
</evidence>
<organism evidence="1 2">
    <name type="scientific">Pleomassaria siparia CBS 279.74</name>
    <dbReference type="NCBI Taxonomy" id="1314801"/>
    <lineage>
        <taxon>Eukaryota</taxon>
        <taxon>Fungi</taxon>
        <taxon>Dikarya</taxon>
        <taxon>Ascomycota</taxon>
        <taxon>Pezizomycotina</taxon>
        <taxon>Dothideomycetes</taxon>
        <taxon>Pleosporomycetidae</taxon>
        <taxon>Pleosporales</taxon>
        <taxon>Pleomassariaceae</taxon>
        <taxon>Pleomassaria</taxon>
    </lineage>
</organism>
<dbReference type="Proteomes" id="UP000799428">
    <property type="component" value="Unassembled WGS sequence"/>
</dbReference>
<reference evidence="1" key="1">
    <citation type="journal article" date="2020" name="Stud. Mycol.">
        <title>101 Dothideomycetes genomes: a test case for predicting lifestyles and emergence of pathogens.</title>
        <authorList>
            <person name="Haridas S."/>
            <person name="Albert R."/>
            <person name="Binder M."/>
            <person name="Bloem J."/>
            <person name="Labutti K."/>
            <person name="Salamov A."/>
            <person name="Andreopoulos B."/>
            <person name="Baker S."/>
            <person name="Barry K."/>
            <person name="Bills G."/>
            <person name="Bluhm B."/>
            <person name="Cannon C."/>
            <person name="Castanera R."/>
            <person name="Culley D."/>
            <person name="Daum C."/>
            <person name="Ezra D."/>
            <person name="Gonzalez J."/>
            <person name="Henrissat B."/>
            <person name="Kuo A."/>
            <person name="Liang C."/>
            <person name="Lipzen A."/>
            <person name="Lutzoni F."/>
            <person name="Magnuson J."/>
            <person name="Mondo S."/>
            <person name="Nolan M."/>
            <person name="Ohm R."/>
            <person name="Pangilinan J."/>
            <person name="Park H.-J."/>
            <person name="Ramirez L."/>
            <person name="Alfaro M."/>
            <person name="Sun H."/>
            <person name="Tritt A."/>
            <person name="Yoshinaga Y."/>
            <person name="Zwiers L.-H."/>
            <person name="Turgeon B."/>
            <person name="Goodwin S."/>
            <person name="Spatafora J."/>
            <person name="Crous P."/>
            <person name="Grigoriev I."/>
        </authorList>
    </citation>
    <scope>NUCLEOTIDE SEQUENCE</scope>
    <source>
        <strain evidence="1">CBS 279.74</strain>
    </source>
</reference>
<accession>A0A6G1KHV7</accession>
<protein>
    <submittedName>
        <fullName evidence="1">Uncharacterized protein</fullName>
    </submittedName>
</protein>
<keyword evidence="2" id="KW-1185">Reference proteome</keyword>
<dbReference type="EMBL" id="MU005766">
    <property type="protein sequence ID" value="KAF2712213.1"/>
    <property type="molecule type" value="Genomic_DNA"/>
</dbReference>
<proteinExistence type="predicted"/>
<sequence length="186" mass="20670">MNKRDCNVRAKLLCYLIRVTNHEFGFPKANIVGCHLIICVYAFELTALIFSLCTSSSSHHVCVRQAAKGICTVYSTQDGTRRLHLGRVFKTLRDPGPLIQVVETCKAFIWMEKSIDVMGMYMVVHMYSTYKKESHVPPTGNGEAGGLGGSMVTIYAGCKAAMSLELRTCLNLKLPSSMRLLPGREF</sequence>